<organism evidence="1 2">
    <name type="scientific">Capnocytophaga cynodegmi</name>
    <dbReference type="NCBI Taxonomy" id="28189"/>
    <lineage>
        <taxon>Bacteria</taxon>
        <taxon>Pseudomonadati</taxon>
        <taxon>Bacteroidota</taxon>
        <taxon>Flavobacteriia</taxon>
        <taxon>Flavobacteriales</taxon>
        <taxon>Flavobacteriaceae</taxon>
        <taxon>Capnocytophaga</taxon>
    </lineage>
</organism>
<dbReference type="Proteomes" id="UP000038055">
    <property type="component" value="Unassembled WGS sequence"/>
</dbReference>
<proteinExistence type="predicted"/>
<evidence type="ECO:0000313" key="1">
    <source>
        <dbReference type="EMBL" id="CEN33172.1"/>
    </source>
</evidence>
<sequence length="53" mass="6276">MQEIIVFIALDNYLRFFTANTVVKYYLNILNLNHSGEWFFAIVSTSLVYKNKI</sequence>
<keyword evidence="2" id="KW-1185">Reference proteome</keyword>
<evidence type="ECO:0000313" key="2">
    <source>
        <dbReference type="Proteomes" id="UP000038055"/>
    </source>
</evidence>
<protein>
    <submittedName>
        <fullName evidence="1">Uncharacterized protein</fullName>
    </submittedName>
</protein>
<reference evidence="2" key="1">
    <citation type="submission" date="2015-01" db="EMBL/GenBank/DDBJ databases">
        <authorList>
            <person name="MANFREDI Pablo"/>
        </authorList>
    </citation>
    <scope>NUCLEOTIDE SEQUENCE [LARGE SCALE GENOMIC DNA]</scope>
    <source>
        <strain evidence="2">Ccyn2B</strain>
    </source>
</reference>
<name>A0A0B7H5F9_9FLAO</name>
<gene>
    <name evidence="1" type="ORF">CCYN2B_140084</name>
</gene>
<accession>A0A0B7H5F9</accession>
<dbReference type="EMBL" id="CDOD01000006">
    <property type="protein sequence ID" value="CEN33172.1"/>
    <property type="molecule type" value="Genomic_DNA"/>
</dbReference>
<dbReference type="AlphaFoldDB" id="A0A0B7H5F9"/>